<keyword evidence="3" id="KW-1185">Reference proteome</keyword>
<dbReference type="EMBL" id="JAZHXJ010002639">
    <property type="protein sequence ID" value="KAL1837465.1"/>
    <property type="molecule type" value="Genomic_DNA"/>
</dbReference>
<feature type="compositionally biased region" description="Acidic residues" evidence="1">
    <location>
        <begin position="130"/>
        <end position="148"/>
    </location>
</feature>
<feature type="compositionally biased region" description="Low complexity" evidence="1">
    <location>
        <begin position="114"/>
        <end position="127"/>
    </location>
</feature>
<organism evidence="2 3">
    <name type="scientific">Phialemonium thermophilum</name>
    <dbReference type="NCBI Taxonomy" id="223376"/>
    <lineage>
        <taxon>Eukaryota</taxon>
        <taxon>Fungi</taxon>
        <taxon>Dikarya</taxon>
        <taxon>Ascomycota</taxon>
        <taxon>Pezizomycotina</taxon>
        <taxon>Sordariomycetes</taxon>
        <taxon>Sordariomycetidae</taxon>
        <taxon>Cephalothecales</taxon>
        <taxon>Cephalothecaceae</taxon>
        <taxon>Phialemonium</taxon>
    </lineage>
</organism>
<gene>
    <name evidence="2" type="ORF">VTK73DRAFT_4691</name>
</gene>
<evidence type="ECO:0000313" key="2">
    <source>
        <dbReference type="EMBL" id="KAL1837465.1"/>
    </source>
</evidence>
<comment type="caution">
    <text evidence="2">The sequence shown here is derived from an EMBL/GenBank/DDBJ whole genome shotgun (WGS) entry which is preliminary data.</text>
</comment>
<proteinExistence type="predicted"/>
<name>A0ABR3V6S8_9PEZI</name>
<protein>
    <submittedName>
        <fullName evidence="2">Uncharacterized protein</fullName>
    </submittedName>
</protein>
<sequence>MRLRGGPAGPRTAHLMAMLRLRAAARNWRFASWMRAALRRKCSCSSGSGTLYMTFLSLLRYVSALVLSSASRKLRTMRTHTRAFSMSDTRRCEVSSGISARTRAAAAKSSSASYPWATSSRSSTACSTKDDEEPAAAADDDDEEEVEPPPDSTVSTTWRPTRTKTSGFCSSCRTETSFARTGRVATTPSEAANAASATAQRSSLTVSGLDRFRMSERMATKAGPGSGEAAACARASPSFWETMAMASSLWLSGLCG</sequence>
<dbReference type="Proteomes" id="UP001586593">
    <property type="component" value="Unassembled WGS sequence"/>
</dbReference>
<evidence type="ECO:0000256" key="1">
    <source>
        <dbReference type="SAM" id="MobiDB-lite"/>
    </source>
</evidence>
<feature type="compositionally biased region" description="Low complexity" evidence="1">
    <location>
        <begin position="185"/>
        <end position="203"/>
    </location>
</feature>
<accession>A0ABR3V6S8</accession>
<evidence type="ECO:0000313" key="3">
    <source>
        <dbReference type="Proteomes" id="UP001586593"/>
    </source>
</evidence>
<reference evidence="2 3" key="1">
    <citation type="journal article" date="2024" name="Commun. Biol.">
        <title>Comparative genomic analysis of thermophilic fungi reveals convergent evolutionary adaptations and gene losses.</title>
        <authorList>
            <person name="Steindorff A.S."/>
            <person name="Aguilar-Pontes M.V."/>
            <person name="Robinson A.J."/>
            <person name="Andreopoulos B."/>
            <person name="LaButti K."/>
            <person name="Kuo A."/>
            <person name="Mondo S."/>
            <person name="Riley R."/>
            <person name="Otillar R."/>
            <person name="Haridas S."/>
            <person name="Lipzen A."/>
            <person name="Grimwood J."/>
            <person name="Schmutz J."/>
            <person name="Clum A."/>
            <person name="Reid I.D."/>
            <person name="Moisan M.C."/>
            <person name="Butler G."/>
            <person name="Nguyen T.T.M."/>
            <person name="Dewar K."/>
            <person name="Conant G."/>
            <person name="Drula E."/>
            <person name="Henrissat B."/>
            <person name="Hansel C."/>
            <person name="Singer S."/>
            <person name="Hutchinson M.I."/>
            <person name="de Vries R.P."/>
            <person name="Natvig D.O."/>
            <person name="Powell A.J."/>
            <person name="Tsang A."/>
            <person name="Grigoriev I.V."/>
        </authorList>
    </citation>
    <scope>NUCLEOTIDE SEQUENCE [LARGE SCALE GENOMIC DNA]</scope>
    <source>
        <strain evidence="2 3">ATCC 24622</strain>
    </source>
</reference>
<feature type="region of interest" description="Disordered" evidence="1">
    <location>
        <begin position="114"/>
        <end position="203"/>
    </location>
</feature>
<feature type="compositionally biased region" description="Polar residues" evidence="1">
    <location>
        <begin position="152"/>
        <end position="179"/>
    </location>
</feature>